<comment type="subunit">
    <text evidence="12">Monomer. Interacts with DnaB.</text>
</comment>
<dbReference type="SUPFAM" id="SSF57783">
    <property type="entry name" value="Zinc beta-ribbon"/>
    <property type="match status" value="1"/>
</dbReference>
<dbReference type="InterPro" id="IPR034151">
    <property type="entry name" value="TOPRIM_DnaG_bac"/>
</dbReference>
<dbReference type="GO" id="GO:0005737">
    <property type="term" value="C:cytoplasm"/>
    <property type="evidence" value="ECO:0007669"/>
    <property type="project" value="TreeGrafter"/>
</dbReference>
<dbReference type="GO" id="GO:0000428">
    <property type="term" value="C:DNA-directed RNA polymerase complex"/>
    <property type="evidence" value="ECO:0007669"/>
    <property type="project" value="UniProtKB-KW"/>
</dbReference>
<dbReference type="InterPro" id="IPR036977">
    <property type="entry name" value="DNA_primase_Znf_CHC2"/>
</dbReference>
<dbReference type="PROSITE" id="PS50880">
    <property type="entry name" value="TOPRIM"/>
    <property type="match status" value="1"/>
</dbReference>
<keyword evidence="9" id="KW-0460">Magnesium</keyword>
<dbReference type="RefSeq" id="WP_052729771.1">
    <property type="nucleotide sequence ID" value="NZ_CGIH01000044.1"/>
</dbReference>
<dbReference type="PIRSF" id="PIRSF002811">
    <property type="entry name" value="DnaG"/>
    <property type="match status" value="1"/>
</dbReference>
<protein>
    <recommendedName>
        <fullName evidence="12 13">DNA primase</fullName>
        <ecNumber evidence="12">2.7.7.101</ecNumber>
    </recommendedName>
</protein>
<dbReference type="InterPro" id="IPR030846">
    <property type="entry name" value="DnaG_bac"/>
</dbReference>
<dbReference type="OrthoDB" id="9803773at2"/>
<organism evidence="16 17">
    <name type="scientific">Syntrophomonas zehnderi OL-4</name>
    <dbReference type="NCBI Taxonomy" id="690567"/>
    <lineage>
        <taxon>Bacteria</taxon>
        <taxon>Bacillati</taxon>
        <taxon>Bacillota</taxon>
        <taxon>Clostridia</taxon>
        <taxon>Eubacteriales</taxon>
        <taxon>Syntrophomonadaceae</taxon>
        <taxon>Syntrophomonas</taxon>
    </lineage>
</organism>
<keyword evidence="8 12" id="KW-0862">Zinc</keyword>
<dbReference type="FunFam" id="3.90.980.10:FF:000001">
    <property type="entry name" value="DNA primase"/>
    <property type="match status" value="1"/>
</dbReference>
<reference evidence="16 17" key="1">
    <citation type="submission" date="2015-03" db="EMBL/GenBank/DDBJ databases">
        <authorList>
            <person name="Murphy D."/>
        </authorList>
    </citation>
    <scope>NUCLEOTIDE SEQUENCE [LARGE SCALE GENOMIC DNA]</scope>
    <source>
        <strain evidence="16 17">OL-4</strain>
    </source>
</reference>
<keyword evidence="6 12" id="KW-0479">Metal-binding</keyword>
<evidence type="ECO:0000256" key="11">
    <source>
        <dbReference type="ARBA" id="ARBA00023163"/>
    </source>
</evidence>
<dbReference type="PANTHER" id="PTHR30313:SF2">
    <property type="entry name" value="DNA PRIMASE"/>
    <property type="match status" value="1"/>
</dbReference>
<evidence type="ECO:0000256" key="7">
    <source>
        <dbReference type="ARBA" id="ARBA00022771"/>
    </source>
</evidence>
<dbReference type="GO" id="GO:0003677">
    <property type="term" value="F:DNA binding"/>
    <property type="evidence" value="ECO:0007669"/>
    <property type="project" value="UniProtKB-KW"/>
</dbReference>
<evidence type="ECO:0000256" key="1">
    <source>
        <dbReference type="ARBA" id="ARBA00022478"/>
    </source>
</evidence>
<evidence type="ECO:0000259" key="15">
    <source>
        <dbReference type="PROSITE" id="PS50880"/>
    </source>
</evidence>
<sequence>MVNYVDEQIIREIESRLDIVELISESVNLTRRGNRYWGLCPFHQEKTPSFSVSRDKQMFYCFGCHTGGNIFSYIMKKDSLEFREALEELAAKAGVEIIHTRDKKTVDKHKQVIAVNNSAADYFHQVLMSDRGLKAREYLEQRGISRESMQNFRLGYAIDDWNNLENFLSKKGHSLDYVKLSGLIKRSDNQDKYYDLFRDRIIFPISLYNRDVVGFGGRALGDVQPKYLNTPETEIFAKRKNLYGLNQARDKIRLSNEAILVEGYMDCIKLHQAGIIQVVASLGTALTEEQALLLRRYTEKVVILYDGDEAGQRETLRAIDVLRQQGLKVEVIPLPAGKDPDEYLDKLGKEGFLHYIQNNKCSHIEFKLDRYINSCQVLNLDAKINIINQMKDDINSVANVLEKDHYIKMLAQKLRIEENLVQKEFRRGSYMQKARTGRNKTGIIRDNNRYGKYGMQEKILAMMFSDENVFYTIKERIGINFFANPDYKTLANLYDQLLQGGSEPKMQAMSRTVTEEGLEAVYARISMIMDEINPNESREVEEYIKRVEQKKVEAIWQNVLNKVDELEDNGDFDNVLTFVLKLDKFINSAREGGI</sequence>
<evidence type="ECO:0000256" key="2">
    <source>
        <dbReference type="ARBA" id="ARBA00022515"/>
    </source>
</evidence>
<keyword evidence="2 12" id="KW-0639">Primosome</keyword>
<evidence type="ECO:0000256" key="4">
    <source>
        <dbReference type="ARBA" id="ARBA00022695"/>
    </source>
</evidence>
<evidence type="ECO:0000256" key="10">
    <source>
        <dbReference type="ARBA" id="ARBA00023125"/>
    </source>
</evidence>
<dbReference type="InterPro" id="IPR006295">
    <property type="entry name" value="DNA_primase_DnaG"/>
</dbReference>
<dbReference type="InterPro" id="IPR019475">
    <property type="entry name" value="DNA_primase_DnaB-bd"/>
</dbReference>
<dbReference type="EC" id="2.7.7.101" evidence="12"/>
<dbReference type="InterPro" id="IPR050219">
    <property type="entry name" value="DnaG_primase"/>
</dbReference>
<dbReference type="Gene3D" id="3.90.980.10">
    <property type="entry name" value="DNA primase, catalytic core, N-terminal domain"/>
    <property type="match status" value="1"/>
</dbReference>
<dbReference type="Pfam" id="PF01807">
    <property type="entry name" value="Zn_ribbon_DnaG"/>
    <property type="match status" value="1"/>
</dbReference>
<evidence type="ECO:0000256" key="9">
    <source>
        <dbReference type="ARBA" id="ARBA00022842"/>
    </source>
</evidence>
<accession>A0A0E4GEZ8</accession>
<dbReference type="Pfam" id="PF10410">
    <property type="entry name" value="DnaB_bind"/>
    <property type="match status" value="1"/>
</dbReference>
<dbReference type="SUPFAM" id="SSF56731">
    <property type="entry name" value="DNA primase core"/>
    <property type="match status" value="1"/>
</dbReference>
<dbReference type="HAMAP" id="MF_00974">
    <property type="entry name" value="DNA_primase_DnaG"/>
    <property type="match status" value="1"/>
</dbReference>
<comment type="cofactor">
    <cofactor evidence="12 13 14">
        <name>Zn(2+)</name>
        <dbReference type="ChEBI" id="CHEBI:29105"/>
    </cofactor>
    <text evidence="12 13 14">Binds 1 zinc ion per monomer.</text>
</comment>
<dbReference type="InterPro" id="IPR037068">
    <property type="entry name" value="DNA_primase_core_N_sf"/>
</dbReference>
<dbReference type="Gene3D" id="3.40.1360.10">
    <property type="match status" value="1"/>
</dbReference>
<dbReference type="Proteomes" id="UP000045545">
    <property type="component" value="Unassembled WGS sequence"/>
</dbReference>
<dbReference type="SMART" id="SM00493">
    <property type="entry name" value="TOPRIM"/>
    <property type="match status" value="1"/>
</dbReference>
<evidence type="ECO:0000256" key="5">
    <source>
        <dbReference type="ARBA" id="ARBA00022705"/>
    </source>
</evidence>
<dbReference type="CDD" id="cd03364">
    <property type="entry name" value="TOPRIM_DnaG_primases"/>
    <property type="match status" value="1"/>
</dbReference>
<dbReference type="InterPro" id="IPR016136">
    <property type="entry name" value="DNA_helicase_N/primase_C"/>
</dbReference>
<evidence type="ECO:0000256" key="6">
    <source>
        <dbReference type="ARBA" id="ARBA00022723"/>
    </source>
</evidence>
<dbReference type="Gene3D" id="3.90.580.10">
    <property type="entry name" value="Zinc finger, CHC2-type domain"/>
    <property type="match status" value="1"/>
</dbReference>
<keyword evidence="3 12" id="KW-0808">Transferase</keyword>
<dbReference type="GO" id="GO:0006269">
    <property type="term" value="P:DNA replication, synthesis of primer"/>
    <property type="evidence" value="ECO:0007669"/>
    <property type="project" value="UniProtKB-UniRule"/>
</dbReference>
<evidence type="ECO:0000313" key="17">
    <source>
        <dbReference type="Proteomes" id="UP000045545"/>
    </source>
</evidence>
<keyword evidence="17" id="KW-1185">Reference proteome</keyword>
<dbReference type="STRING" id="690567.2089"/>
<dbReference type="GO" id="GO:1990077">
    <property type="term" value="C:primosome complex"/>
    <property type="evidence" value="ECO:0007669"/>
    <property type="project" value="UniProtKB-KW"/>
</dbReference>
<dbReference type="AlphaFoldDB" id="A0A0E4GEZ8"/>
<feature type="domain" description="Toprim" evidence="15">
    <location>
        <begin position="256"/>
        <end position="337"/>
    </location>
</feature>
<dbReference type="EMBL" id="CGIH01000044">
    <property type="protein sequence ID" value="CFY00269.1"/>
    <property type="molecule type" value="Genomic_DNA"/>
</dbReference>
<keyword evidence="5 12" id="KW-0235">DNA replication</keyword>
<evidence type="ECO:0000256" key="12">
    <source>
        <dbReference type="HAMAP-Rule" id="MF_00974"/>
    </source>
</evidence>
<keyword evidence="1 12" id="KW-0240">DNA-directed RNA polymerase</keyword>
<dbReference type="NCBIfam" id="TIGR01391">
    <property type="entry name" value="dnaG"/>
    <property type="match status" value="1"/>
</dbReference>
<dbReference type="GO" id="GO:0008270">
    <property type="term" value="F:zinc ion binding"/>
    <property type="evidence" value="ECO:0007669"/>
    <property type="project" value="UniProtKB-UniRule"/>
</dbReference>
<dbReference type="InterPro" id="IPR002694">
    <property type="entry name" value="Znf_CHC2"/>
</dbReference>
<comment type="similarity">
    <text evidence="12 13">Belongs to the DnaG primase family.</text>
</comment>
<dbReference type="SMART" id="SM00400">
    <property type="entry name" value="ZnF_CHCC"/>
    <property type="match status" value="1"/>
</dbReference>
<comment type="domain">
    <text evidence="12">Contains an N-terminal zinc-binding domain, a central core domain that contains the primase activity, and a C-terminal DnaB-binding domain.</text>
</comment>
<keyword evidence="4 12" id="KW-0548">Nucleotidyltransferase</keyword>
<dbReference type="PANTHER" id="PTHR30313">
    <property type="entry name" value="DNA PRIMASE"/>
    <property type="match status" value="1"/>
</dbReference>
<dbReference type="Pfam" id="PF08275">
    <property type="entry name" value="DNAG_N"/>
    <property type="match status" value="1"/>
</dbReference>
<dbReference type="Gene3D" id="1.10.860.10">
    <property type="entry name" value="DNAb Helicase, Chain A"/>
    <property type="match status" value="1"/>
</dbReference>
<dbReference type="FunFam" id="3.40.1360.10:FF:000002">
    <property type="entry name" value="DNA primase"/>
    <property type="match status" value="1"/>
</dbReference>
<evidence type="ECO:0000256" key="14">
    <source>
        <dbReference type="PIRSR" id="PIRSR002811-1"/>
    </source>
</evidence>
<keyword evidence="7 12" id="KW-0863">Zinc-finger</keyword>
<feature type="zinc finger region" description="CHC2-type" evidence="12 14">
    <location>
        <begin position="40"/>
        <end position="64"/>
    </location>
</feature>
<evidence type="ECO:0000256" key="13">
    <source>
        <dbReference type="PIRNR" id="PIRNR002811"/>
    </source>
</evidence>
<comment type="catalytic activity">
    <reaction evidence="12">
        <text>ssDNA + n NTP = ssDNA/pppN(pN)n-1 hybrid + (n-1) diphosphate.</text>
        <dbReference type="EC" id="2.7.7.101"/>
    </reaction>
</comment>
<name>A0A0E4GEZ8_9FIRM</name>
<dbReference type="GO" id="GO:0003899">
    <property type="term" value="F:DNA-directed RNA polymerase activity"/>
    <property type="evidence" value="ECO:0007669"/>
    <property type="project" value="UniProtKB-UniRule"/>
</dbReference>
<proteinExistence type="inferred from homology"/>
<keyword evidence="11 12" id="KW-0804">Transcription</keyword>
<dbReference type="Pfam" id="PF13155">
    <property type="entry name" value="Toprim_2"/>
    <property type="match status" value="1"/>
</dbReference>
<dbReference type="InterPro" id="IPR013264">
    <property type="entry name" value="DNAG_N"/>
</dbReference>
<gene>
    <name evidence="12" type="primary">dnaG</name>
    <name evidence="16" type="ORF">2089</name>
</gene>
<evidence type="ECO:0000313" key="16">
    <source>
        <dbReference type="EMBL" id="CFY00269.1"/>
    </source>
</evidence>
<comment type="function">
    <text evidence="12 13">RNA polymerase that catalyzes the synthesis of short RNA molecules used as primers for DNA polymerase during DNA replication.</text>
</comment>
<dbReference type="FunFam" id="3.90.580.10:FF:000001">
    <property type="entry name" value="DNA primase"/>
    <property type="match status" value="1"/>
</dbReference>
<keyword evidence="10 12" id="KW-0238">DNA-binding</keyword>
<dbReference type="InterPro" id="IPR006171">
    <property type="entry name" value="TOPRIM_dom"/>
</dbReference>
<evidence type="ECO:0000256" key="3">
    <source>
        <dbReference type="ARBA" id="ARBA00022679"/>
    </source>
</evidence>
<evidence type="ECO:0000256" key="8">
    <source>
        <dbReference type="ARBA" id="ARBA00022833"/>
    </source>
</evidence>